<dbReference type="EMBL" id="JEME01003150">
    <property type="protein sequence ID" value="KYG02194.1"/>
    <property type="molecule type" value="Genomic_DNA"/>
</dbReference>
<accession>A0A150TBY1</accession>
<dbReference type="InterPro" id="IPR023347">
    <property type="entry name" value="Lysozyme_dom_sf"/>
</dbReference>
<evidence type="ECO:0000256" key="2">
    <source>
        <dbReference type="ARBA" id="ARBA00022638"/>
    </source>
</evidence>
<dbReference type="Proteomes" id="UP000075502">
    <property type="component" value="Unassembled WGS sequence"/>
</dbReference>
<comment type="catalytic activity">
    <reaction evidence="3">
        <text>Hydrolysis of (1-&gt;4)-beta-linkages between N-acetylmuramic acid and N-acetyl-D-glucosamine residues in a peptidoglycan and between N-acetyl-D-glucosamine residues in chitodextrins.</text>
        <dbReference type="EC" id="3.2.1.17"/>
    </reaction>
</comment>
<sequence length="121" mass="13457">MADEEIDALYAADVRDRAGVADLNSDIHVPLYQREFDAMLDLRFNAGLGASDFSGGWSNTGQHAKIQSRSITEFLNAGQFTEAGNRILTTANSVGGSWHKGVQNRRNFERGMFFGEAWQRE</sequence>
<name>A0A150TBY1_SORCE</name>
<dbReference type="GO" id="GO:0042742">
    <property type="term" value="P:defense response to bacterium"/>
    <property type="evidence" value="ECO:0007669"/>
    <property type="project" value="UniProtKB-KW"/>
</dbReference>
<keyword evidence="3" id="KW-0326">Glycosidase</keyword>
<organism evidence="4 5">
    <name type="scientific">Sorangium cellulosum</name>
    <name type="common">Polyangium cellulosum</name>
    <dbReference type="NCBI Taxonomy" id="56"/>
    <lineage>
        <taxon>Bacteria</taxon>
        <taxon>Pseudomonadati</taxon>
        <taxon>Myxococcota</taxon>
        <taxon>Polyangia</taxon>
        <taxon>Polyangiales</taxon>
        <taxon>Polyangiaceae</taxon>
        <taxon>Sorangium</taxon>
    </lineage>
</organism>
<dbReference type="GO" id="GO:0003796">
    <property type="term" value="F:lysozyme activity"/>
    <property type="evidence" value="ECO:0007669"/>
    <property type="project" value="UniProtKB-EC"/>
</dbReference>
<reference evidence="4 5" key="1">
    <citation type="submission" date="2014-02" db="EMBL/GenBank/DDBJ databases">
        <title>The small core and large imbalanced accessory genome model reveals a collaborative survival strategy of Sorangium cellulosum strains in nature.</title>
        <authorList>
            <person name="Han K."/>
            <person name="Peng R."/>
            <person name="Blom J."/>
            <person name="Li Y.-Z."/>
        </authorList>
    </citation>
    <scope>NUCLEOTIDE SEQUENCE [LARGE SCALE GENOMIC DNA]</scope>
    <source>
        <strain evidence="4 5">So0007-03</strain>
    </source>
</reference>
<dbReference type="SUPFAM" id="SSF53955">
    <property type="entry name" value="Lysozyme-like"/>
    <property type="match status" value="1"/>
</dbReference>
<dbReference type="InterPro" id="IPR023346">
    <property type="entry name" value="Lysozyme-like_dom_sf"/>
</dbReference>
<evidence type="ECO:0000313" key="4">
    <source>
        <dbReference type="EMBL" id="KYG02194.1"/>
    </source>
</evidence>
<evidence type="ECO:0000313" key="5">
    <source>
        <dbReference type="Proteomes" id="UP000075502"/>
    </source>
</evidence>
<dbReference type="GO" id="GO:0009253">
    <property type="term" value="P:peptidoglycan catabolic process"/>
    <property type="evidence" value="ECO:0007669"/>
    <property type="project" value="InterPro"/>
</dbReference>
<evidence type="ECO:0000256" key="1">
    <source>
        <dbReference type="ARBA" id="ARBA00022529"/>
    </source>
</evidence>
<dbReference type="Pfam" id="PF00959">
    <property type="entry name" value="Phage_lysozyme"/>
    <property type="match status" value="1"/>
</dbReference>
<dbReference type="EC" id="3.2.1.17" evidence="3"/>
<keyword evidence="1 3" id="KW-0929">Antimicrobial</keyword>
<dbReference type="GO" id="GO:0016998">
    <property type="term" value="P:cell wall macromolecule catabolic process"/>
    <property type="evidence" value="ECO:0007669"/>
    <property type="project" value="InterPro"/>
</dbReference>
<comment type="caution">
    <text evidence="4">The sequence shown here is derived from an EMBL/GenBank/DDBJ whole genome shotgun (WGS) entry which is preliminary data.</text>
</comment>
<dbReference type="GO" id="GO:0031640">
    <property type="term" value="P:killing of cells of another organism"/>
    <property type="evidence" value="ECO:0007669"/>
    <property type="project" value="UniProtKB-KW"/>
</dbReference>
<comment type="similarity">
    <text evidence="3">Belongs to the glycosyl hydrolase 24 family.</text>
</comment>
<keyword evidence="2 3" id="KW-0081">Bacteriolytic enzyme</keyword>
<evidence type="ECO:0000256" key="3">
    <source>
        <dbReference type="RuleBase" id="RU003788"/>
    </source>
</evidence>
<gene>
    <name evidence="4" type="ORF">BE21_55185</name>
</gene>
<dbReference type="AlphaFoldDB" id="A0A150TBY1"/>
<keyword evidence="3" id="KW-0378">Hydrolase</keyword>
<dbReference type="Gene3D" id="1.10.530.40">
    <property type="match status" value="1"/>
</dbReference>
<protein>
    <recommendedName>
        <fullName evidence="3">Lysozyme</fullName>
        <ecNumber evidence="3">3.2.1.17</ecNumber>
    </recommendedName>
</protein>
<proteinExistence type="inferred from homology"/>
<dbReference type="InterPro" id="IPR002196">
    <property type="entry name" value="Glyco_hydro_24"/>
</dbReference>